<evidence type="ECO:0000313" key="5">
    <source>
        <dbReference type="Proteomes" id="UP000800035"/>
    </source>
</evidence>
<evidence type="ECO:0000313" key="4">
    <source>
        <dbReference type="EMBL" id="KAF1949446.1"/>
    </source>
</evidence>
<feature type="transmembrane region" description="Helical" evidence="3">
    <location>
        <begin position="55"/>
        <end position="76"/>
    </location>
</feature>
<feature type="compositionally biased region" description="Low complexity" evidence="2">
    <location>
        <begin position="556"/>
        <end position="572"/>
    </location>
</feature>
<feature type="compositionally biased region" description="Polar residues" evidence="2">
    <location>
        <begin position="573"/>
        <end position="590"/>
    </location>
</feature>
<dbReference type="EMBL" id="ML977037">
    <property type="protein sequence ID" value="KAF1949446.1"/>
    <property type="molecule type" value="Genomic_DNA"/>
</dbReference>
<reference evidence="4" key="1">
    <citation type="journal article" date="2020" name="Stud. Mycol.">
        <title>101 Dothideomycetes genomes: a test case for predicting lifestyles and emergence of pathogens.</title>
        <authorList>
            <person name="Haridas S."/>
            <person name="Albert R."/>
            <person name="Binder M."/>
            <person name="Bloem J."/>
            <person name="Labutti K."/>
            <person name="Salamov A."/>
            <person name="Andreopoulos B."/>
            <person name="Baker S."/>
            <person name="Barry K."/>
            <person name="Bills G."/>
            <person name="Bluhm B."/>
            <person name="Cannon C."/>
            <person name="Castanera R."/>
            <person name="Culley D."/>
            <person name="Daum C."/>
            <person name="Ezra D."/>
            <person name="Gonzalez J."/>
            <person name="Henrissat B."/>
            <person name="Kuo A."/>
            <person name="Liang C."/>
            <person name="Lipzen A."/>
            <person name="Lutzoni F."/>
            <person name="Magnuson J."/>
            <person name="Mondo S."/>
            <person name="Nolan M."/>
            <person name="Ohm R."/>
            <person name="Pangilinan J."/>
            <person name="Park H.-J."/>
            <person name="Ramirez L."/>
            <person name="Alfaro M."/>
            <person name="Sun H."/>
            <person name="Tritt A."/>
            <person name="Yoshinaga Y."/>
            <person name="Zwiers L.-H."/>
            <person name="Turgeon B."/>
            <person name="Goodwin S."/>
            <person name="Spatafora J."/>
            <person name="Crous P."/>
            <person name="Grigoriev I."/>
        </authorList>
    </citation>
    <scope>NUCLEOTIDE SEQUENCE</scope>
    <source>
        <strain evidence="4">CBS 675.92</strain>
    </source>
</reference>
<feature type="transmembrane region" description="Helical" evidence="3">
    <location>
        <begin position="657"/>
        <end position="674"/>
    </location>
</feature>
<gene>
    <name evidence="4" type="ORF">CC80DRAFT_457451</name>
</gene>
<organism evidence="4 5">
    <name type="scientific">Byssothecium circinans</name>
    <dbReference type="NCBI Taxonomy" id="147558"/>
    <lineage>
        <taxon>Eukaryota</taxon>
        <taxon>Fungi</taxon>
        <taxon>Dikarya</taxon>
        <taxon>Ascomycota</taxon>
        <taxon>Pezizomycotina</taxon>
        <taxon>Dothideomycetes</taxon>
        <taxon>Pleosporomycetidae</taxon>
        <taxon>Pleosporales</taxon>
        <taxon>Massarineae</taxon>
        <taxon>Massarinaceae</taxon>
        <taxon>Byssothecium</taxon>
    </lineage>
</organism>
<accession>A0A6A5TF87</accession>
<dbReference type="GO" id="GO:0006506">
    <property type="term" value="P:GPI anchor biosynthetic process"/>
    <property type="evidence" value="ECO:0007669"/>
    <property type="project" value="InterPro"/>
</dbReference>
<name>A0A6A5TF87_9PLEO</name>
<dbReference type="Proteomes" id="UP000800035">
    <property type="component" value="Unassembled WGS sequence"/>
</dbReference>
<feature type="region of interest" description="Disordered" evidence="2">
    <location>
        <begin position="525"/>
        <end position="594"/>
    </location>
</feature>
<feature type="compositionally biased region" description="Polar residues" evidence="2">
    <location>
        <begin position="526"/>
        <end position="541"/>
    </location>
</feature>
<keyword evidence="3" id="KW-1133">Transmembrane helix</keyword>
<dbReference type="SUPFAM" id="SSF56300">
    <property type="entry name" value="Metallo-dependent phosphatases"/>
    <property type="match status" value="1"/>
</dbReference>
<evidence type="ECO:0000256" key="3">
    <source>
        <dbReference type="SAM" id="Phobius"/>
    </source>
</evidence>
<dbReference type="AlphaFoldDB" id="A0A6A5TF87"/>
<keyword evidence="5" id="KW-1185">Reference proteome</keyword>
<protein>
    <submittedName>
        <fullName evidence="4">Uncharacterized protein</fullName>
    </submittedName>
</protein>
<keyword evidence="1 3" id="KW-0472">Membrane</keyword>
<dbReference type="GO" id="GO:0005783">
    <property type="term" value="C:endoplasmic reticulum"/>
    <property type="evidence" value="ECO:0007669"/>
    <property type="project" value="TreeGrafter"/>
</dbReference>
<dbReference type="InterPro" id="IPR029052">
    <property type="entry name" value="Metallo-depent_PP-like"/>
</dbReference>
<sequence length="676" mass="77334">MTKYDDYGMPVGVAYETESFTHQAWRVARAFAIHRMRPEVEKRWKKFRRGRNGGWKGWFTLVNVCVLVWWVVVYWGERSAIRNSVDECRWENWESWDSTANPHRLIFVADPQLIDPHTYPDRPWPLDRLTMIYVDQYLRRTFSHFQHVLYPDSVVFLGDLFDGGREWSTRTTHSPEKRYQKYGEDFWLNEYRRFGGIFFEHWRDAGMEARLGQPGRKMITSLPGNHDLGFARGVQIGVRKRFNAYFGDGNRIDILGNHTFVSIDSVSLSALGQESPNTVEEIWKPTVEFLDKAKEQKKRLVQRELRARKGLSPYPGFQHRPIESEELPNAAIKHADDDVAEFPTILLSHVPLYRAQGTPCGPMREHWPPTPVGKGQEPLEKDDRNSIPVRRGYQYQNVLNPEITTDIANKVGDIQYAFSGDDHDYCELVHRGYASAGGGIKEITVKSISWCMGVRHPGVVLVSMWNPVNEHGEPLNRDGKPTLQTHLCLMPDQLGIFIRYAALLGITLLALAIRAGLVTVGVLKGSTPSSDSPVLPTTSSSAEHEKESRHFSQQPPESTNTPHSSNSSSSSERGNLQVRNAQARTRSVSPANGYGYALPRQDHKYTAPLVQHAGYYGSPDDDRGGRKEAKAWGTLDTRKSRAKKRGRALWWDEFRGSLGRVALLVFAWYFWLLWRW</sequence>
<feature type="transmembrane region" description="Helical" evidence="3">
    <location>
        <begin position="497"/>
        <end position="523"/>
    </location>
</feature>
<dbReference type="GO" id="GO:0016020">
    <property type="term" value="C:membrane"/>
    <property type="evidence" value="ECO:0007669"/>
    <property type="project" value="GOC"/>
</dbReference>
<evidence type="ECO:0000256" key="1">
    <source>
        <dbReference type="ARBA" id="ARBA00023136"/>
    </source>
</evidence>
<proteinExistence type="predicted"/>
<dbReference type="PANTHER" id="PTHR13315:SF4">
    <property type="entry name" value="METALLOPHOSPHOESTERASE, ISOFORM E"/>
    <property type="match status" value="1"/>
</dbReference>
<dbReference type="InterPro" id="IPR033308">
    <property type="entry name" value="PGAP5/Cdc1/Ted1"/>
</dbReference>
<evidence type="ECO:0000256" key="2">
    <source>
        <dbReference type="SAM" id="MobiDB-lite"/>
    </source>
</evidence>
<keyword evidence="3" id="KW-0812">Transmembrane</keyword>
<dbReference type="PANTHER" id="PTHR13315">
    <property type="entry name" value="METALLO PHOSPHOESTERASE RELATED"/>
    <property type="match status" value="1"/>
</dbReference>
<dbReference type="OrthoDB" id="5977743at2759"/>